<proteinExistence type="inferred from homology"/>
<feature type="transmembrane region" description="Helical" evidence="10">
    <location>
        <begin position="412"/>
        <end position="431"/>
    </location>
</feature>
<keyword evidence="5 10" id="KW-1133">Transmembrane helix</keyword>
<evidence type="ECO:0000256" key="4">
    <source>
        <dbReference type="ARBA" id="ARBA00022692"/>
    </source>
</evidence>
<protein>
    <submittedName>
        <fullName evidence="12">Sugar porter family MFS transporter</fullName>
    </submittedName>
</protein>
<keyword evidence="6 10" id="KW-0472">Membrane</keyword>
<evidence type="ECO:0000313" key="12">
    <source>
        <dbReference type="EMBL" id="GJE88506.1"/>
    </source>
</evidence>
<dbReference type="PANTHER" id="PTHR48020">
    <property type="entry name" value="PROTON MYO-INOSITOL COTRANSPORTER"/>
    <property type="match status" value="1"/>
</dbReference>
<accession>A0A9P3G580</accession>
<dbReference type="PROSITE" id="PS50850">
    <property type="entry name" value="MFS"/>
    <property type="match status" value="1"/>
</dbReference>
<comment type="similarity">
    <text evidence="2 8">Belongs to the major facilitator superfamily. Sugar transporter (TC 2.A.1.1) family.</text>
</comment>
<dbReference type="InterPro" id="IPR020846">
    <property type="entry name" value="MFS_dom"/>
</dbReference>
<feature type="transmembrane region" description="Helical" evidence="10">
    <location>
        <begin position="125"/>
        <end position="143"/>
    </location>
</feature>
<evidence type="ECO:0000256" key="7">
    <source>
        <dbReference type="ARBA" id="ARBA00049119"/>
    </source>
</evidence>
<evidence type="ECO:0000259" key="11">
    <source>
        <dbReference type="PROSITE" id="PS50850"/>
    </source>
</evidence>
<evidence type="ECO:0000256" key="9">
    <source>
        <dbReference type="SAM" id="MobiDB-lite"/>
    </source>
</evidence>
<evidence type="ECO:0000256" key="8">
    <source>
        <dbReference type="RuleBase" id="RU003346"/>
    </source>
</evidence>
<dbReference type="OrthoDB" id="2785081at2759"/>
<evidence type="ECO:0000256" key="2">
    <source>
        <dbReference type="ARBA" id="ARBA00010992"/>
    </source>
</evidence>
<feature type="transmembrane region" description="Helical" evidence="10">
    <location>
        <begin position="287"/>
        <end position="307"/>
    </location>
</feature>
<sequence length="491" mass="54104">MDESVINGANLFFPRQFGIDPGTMGGSGTNRNQWLLGLVNSAPYLCCAVAGCWLSAPLNARLGRRGTIFVGACVCLATCVWQAVSDSWQLLFAARFVLGLGIGPNSATVPVFAGECAPTAIRGSLVGMWQVFTAFGIMLGYVMDLAFQTVPDTALVRGLNWRLMLGSAGIPALFLLVQIWFCPESPRWLASKGRYADAWHSLLRLRRSPIQAARDLYYIQAVRLAPVNEQPKRGRLAELFGVRRNRRAAYASLILMFMQQLCGVNAIADYSSNVFSESGFTNRQALLASWGFGLTNWLFAFPALLTIETFGRRRLVLTSYPLMALFLLMTGLAFLIPQREPRVGVIAAGIYLFAIAYSPGAGPVPFAYSAEAYPMAVRDFGMSLSTAWLWFFNFVVAITFPPLVGAFTATGAFAWYAAWNCIGFVLVFFLVPETKGRSLEDLDNVFSQPGREYALERLQQWKRVGHGAGDLFRRRHRKEGPQEESRAGGAV</sequence>
<reference evidence="12 13" key="1">
    <citation type="submission" date="2021-08" db="EMBL/GenBank/DDBJ databases">
        <title>Draft Genome Sequence of Phanerochaete sordida strain YK-624.</title>
        <authorList>
            <person name="Mori T."/>
            <person name="Dohra H."/>
            <person name="Suzuki T."/>
            <person name="Kawagishi H."/>
            <person name="Hirai H."/>
        </authorList>
    </citation>
    <scope>NUCLEOTIDE SEQUENCE [LARGE SCALE GENOMIC DNA]</scope>
    <source>
        <strain evidence="12 13">YK-624</strain>
    </source>
</reference>
<feature type="transmembrane region" description="Helical" evidence="10">
    <location>
        <begin position="34"/>
        <end position="54"/>
    </location>
</feature>
<feature type="transmembrane region" description="Helical" evidence="10">
    <location>
        <begin position="90"/>
        <end position="113"/>
    </location>
</feature>
<feature type="transmembrane region" description="Helical" evidence="10">
    <location>
        <begin position="163"/>
        <end position="182"/>
    </location>
</feature>
<dbReference type="GO" id="GO:0022857">
    <property type="term" value="F:transmembrane transporter activity"/>
    <property type="evidence" value="ECO:0007669"/>
    <property type="project" value="InterPro"/>
</dbReference>
<comment type="catalytic activity">
    <reaction evidence="7">
        <text>myo-inositol(out) + H(+)(out) = myo-inositol(in) + H(+)(in)</text>
        <dbReference type="Rhea" id="RHEA:60364"/>
        <dbReference type="ChEBI" id="CHEBI:15378"/>
        <dbReference type="ChEBI" id="CHEBI:17268"/>
    </reaction>
</comment>
<dbReference type="GO" id="GO:0015791">
    <property type="term" value="P:polyol transmembrane transport"/>
    <property type="evidence" value="ECO:0007669"/>
    <property type="project" value="UniProtKB-ARBA"/>
</dbReference>
<evidence type="ECO:0000256" key="5">
    <source>
        <dbReference type="ARBA" id="ARBA00022989"/>
    </source>
</evidence>
<feature type="domain" description="Major facilitator superfamily (MFS) profile" evidence="11">
    <location>
        <begin position="1"/>
        <end position="435"/>
    </location>
</feature>
<dbReference type="GO" id="GO:0015798">
    <property type="term" value="P:myo-inositol transport"/>
    <property type="evidence" value="ECO:0007669"/>
    <property type="project" value="UniProtKB-ARBA"/>
</dbReference>
<dbReference type="FunFam" id="1.20.1250.20:FF:000474">
    <property type="entry name" value="Sugar transporter, putative"/>
    <property type="match status" value="1"/>
</dbReference>
<feature type="region of interest" description="Disordered" evidence="9">
    <location>
        <begin position="472"/>
        <end position="491"/>
    </location>
</feature>
<dbReference type="Proteomes" id="UP000703269">
    <property type="component" value="Unassembled WGS sequence"/>
</dbReference>
<evidence type="ECO:0000256" key="3">
    <source>
        <dbReference type="ARBA" id="ARBA00022448"/>
    </source>
</evidence>
<keyword evidence="13" id="KW-1185">Reference proteome</keyword>
<dbReference type="SUPFAM" id="SSF103473">
    <property type="entry name" value="MFS general substrate transporter"/>
    <property type="match status" value="1"/>
</dbReference>
<dbReference type="InterPro" id="IPR005828">
    <property type="entry name" value="MFS_sugar_transport-like"/>
</dbReference>
<dbReference type="GO" id="GO:0016020">
    <property type="term" value="C:membrane"/>
    <property type="evidence" value="ECO:0007669"/>
    <property type="project" value="UniProtKB-SubCell"/>
</dbReference>
<keyword evidence="3 8" id="KW-0813">Transport</keyword>
<dbReference type="AlphaFoldDB" id="A0A9P3G580"/>
<dbReference type="Pfam" id="PF00083">
    <property type="entry name" value="Sugar_tr"/>
    <property type="match status" value="1"/>
</dbReference>
<evidence type="ECO:0000256" key="10">
    <source>
        <dbReference type="SAM" id="Phobius"/>
    </source>
</evidence>
<feature type="compositionally biased region" description="Basic and acidic residues" evidence="9">
    <location>
        <begin position="479"/>
        <end position="491"/>
    </location>
</feature>
<name>A0A9P3G580_9APHY</name>
<comment type="subcellular location">
    <subcellularLocation>
        <location evidence="1">Membrane</location>
        <topology evidence="1">Multi-pass membrane protein</topology>
    </subcellularLocation>
</comment>
<comment type="caution">
    <text evidence="12">The sequence shown here is derived from an EMBL/GenBank/DDBJ whole genome shotgun (WGS) entry which is preliminary data.</text>
</comment>
<dbReference type="PANTHER" id="PTHR48020:SF25">
    <property type="entry name" value="SUGAR TRANSPORTER, PUTATIVE (AFU_ORTHOLOGUE AFUA_7G05830)-RELATED"/>
    <property type="match status" value="1"/>
</dbReference>
<gene>
    <name evidence="12" type="ORF">PsYK624_045890</name>
</gene>
<evidence type="ECO:0000256" key="6">
    <source>
        <dbReference type="ARBA" id="ARBA00023136"/>
    </source>
</evidence>
<dbReference type="InterPro" id="IPR003663">
    <property type="entry name" value="Sugar/inositol_transpt"/>
</dbReference>
<evidence type="ECO:0000313" key="13">
    <source>
        <dbReference type="Proteomes" id="UP000703269"/>
    </source>
</evidence>
<feature type="transmembrane region" description="Helical" evidence="10">
    <location>
        <begin position="380"/>
        <end position="400"/>
    </location>
</feature>
<dbReference type="EMBL" id="BPQB01000009">
    <property type="protein sequence ID" value="GJE88506.1"/>
    <property type="molecule type" value="Genomic_DNA"/>
</dbReference>
<feature type="transmembrane region" description="Helical" evidence="10">
    <location>
        <begin position="319"/>
        <end position="337"/>
    </location>
</feature>
<evidence type="ECO:0000256" key="1">
    <source>
        <dbReference type="ARBA" id="ARBA00004141"/>
    </source>
</evidence>
<dbReference type="InterPro" id="IPR036259">
    <property type="entry name" value="MFS_trans_sf"/>
</dbReference>
<feature type="transmembrane region" description="Helical" evidence="10">
    <location>
        <begin position="343"/>
        <end position="368"/>
    </location>
</feature>
<dbReference type="Gene3D" id="1.20.1250.20">
    <property type="entry name" value="MFS general substrate transporter like domains"/>
    <property type="match status" value="1"/>
</dbReference>
<organism evidence="12 13">
    <name type="scientific">Phanerochaete sordida</name>
    <dbReference type="NCBI Taxonomy" id="48140"/>
    <lineage>
        <taxon>Eukaryota</taxon>
        <taxon>Fungi</taxon>
        <taxon>Dikarya</taxon>
        <taxon>Basidiomycota</taxon>
        <taxon>Agaricomycotina</taxon>
        <taxon>Agaricomycetes</taxon>
        <taxon>Polyporales</taxon>
        <taxon>Phanerochaetaceae</taxon>
        <taxon>Phanerochaete</taxon>
    </lineage>
</organism>
<dbReference type="PRINTS" id="PR00171">
    <property type="entry name" value="SUGRTRNSPORT"/>
</dbReference>
<feature type="transmembrane region" description="Helical" evidence="10">
    <location>
        <begin position="66"/>
        <end position="84"/>
    </location>
</feature>
<feature type="transmembrane region" description="Helical" evidence="10">
    <location>
        <begin position="248"/>
        <end position="267"/>
    </location>
</feature>
<dbReference type="InterPro" id="IPR050814">
    <property type="entry name" value="Myo-inositol_Transporter"/>
</dbReference>
<keyword evidence="4 10" id="KW-0812">Transmembrane</keyword>
<dbReference type="NCBIfam" id="TIGR00879">
    <property type="entry name" value="SP"/>
    <property type="match status" value="1"/>
</dbReference>